<dbReference type="PANTHER" id="PTHR12992">
    <property type="entry name" value="NUDIX HYDROLASE"/>
    <property type="match status" value="1"/>
</dbReference>
<evidence type="ECO:0000256" key="1">
    <source>
        <dbReference type="ARBA" id="ARBA00001936"/>
    </source>
</evidence>
<evidence type="ECO:0000256" key="3">
    <source>
        <dbReference type="ARBA" id="ARBA00022723"/>
    </source>
</evidence>
<dbReference type="WBParaSite" id="Csp11.Scaffold628.g6974.t1">
    <property type="protein sequence ID" value="Csp11.Scaffold628.g6974.t1"/>
    <property type="gene ID" value="Csp11.Scaffold628.g6974"/>
</dbReference>
<evidence type="ECO:0000256" key="6">
    <source>
        <dbReference type="ARBA" id="ARBA00023211"/>
    </source>
</evidence>
<dbReference type="SUPFAM" id="SSF55811">
    <property type="entry name" value="Nudix"/>
    <property type="match status" value="1"/>
</dbReference>
<dbReference type="eggNOG" id="KOG3069">
    <property type="taxonomic scope" value="Eukaryota"/>
</dbReference>
<dbReference type="PANTHER" id="PTHR12992:SF24">
    <property type="entry name" value="PEROXISOMAL COENZYME A DIPHOSPHATASE NUDT7"/>
    <property type="match status" value="1"/>
</dbReference>
<keyword evidence="8" id="KW-1185">Reference proteome</keyword>
<dbReference type="Gene3D" id="3.90.79.10">
    <property type="entry name" value="Nucleoside Triphosphate Pyrophosphohydrolase"/>
    <property type="match status" value="1"/>
</dbReference>
<dbReference type="STRING" id="1561998.A0A1I7TL28"/>
<dbReference type="GO" id="GO:0046872">
    <property type="term" value="F:metal ion binding"/>
    <property type="evidence" value="ECO:0007669"/>
    <property type="project" value="UniProtKB-KW"/>
</dbReference>
<evidence type="ECO:0000256" key="7">
    <source>
        <dbReference type="SAM" id="Phobius"/>
    </source>
</evidence>
<comment type="cofactor">
    <cofactor evidence="2">
        <name>Mg(2+)</name>
        <dbReference type="ChEBI" id="CHEBI:18420"/>
    </cofactor>
</comment>
<feature type="transmembrane region" description="Helical" evidence="7">
    <location>
        <begin position="104"/>
        <end position="123"/>
    </location>
</feature>
<evidence type="ECO:0000256" key="4">
    <source>
        <dbReference type="ARBA" id="ARBA00022801"/>
    </source>
</evidence>
<keyword evidence="6" id="KW-0464">Manganese</keyword>
<evidence type="ECO:0000256" key="2">
    <source>
        <dbReference type="ARBA" id="ARBA00001946"/>
    </source>
</evidence>
<evidence type="ECO:0000256" key="5">
    <source>
        <dbReference type="ARBA" id="ARBA00022842"/>
    </source>
</evidence>
<keyword evidence="3" id="KW-0479">Metal-binding</keyword>
<dbReference type="InterPro" id="IPR015797">
    <property type="entry name" value="NUDIX_hydrolase-like_dom_sf"/>
</dbReference>
<dbReference type="Proteomes" id="UP000095282">
    <property type="component" value="Unplaced"/>
</dbReference>
<keyword evidence="4" id="KW-0378">Hydrolase</keyword>
<reference evidence="9" key="1">
    <citation type="submission" date="2016-11" db="UniProtKB">
        <authorList>
            <consortium name="WormBaseParasite"/>
        </authorList>
    </citation>
    <scope>IDENTIFICATION</scope>
</reference>
<protein>
    <submittedName>
        <fullName evidence="9">Nudix hydrolase domain-containing protein</fullName>
    </submittedName>
</protein>
<dbReference type="GO" id="GO:0015938">
    <property type="term" value="P:coenzyme A catabolic process"/>
    <property type="evidence" value="ECO:0007669"/>
    <property type="project" value="TreeGrafter"/>
</dbReference>
<dbReference type="GO" id="GO:0010945">
    <property type="term" value="F:coenzyme A diphosphatase activity"/>
    <property type="evidence" value="ECO:0007669"/>
    <property type="project" value="InterPro"/>
</dbReference>
<comment type="cofactor">
    <cofactor evidence="1">
        <name>Mn(2+)</name>
        <dbReference type="ChEBI" id="CHEBI:29035"/>
    </cofactor>
</comment>
<sequence>MPSQVSTSDTKKNFDIFRPIIEVGVIESDDYIVLGNLPAFRARYGILIHPTVALLRRPPKFKLSTDEVESVFWISLSEFLEKPVHSMYPVDKFYMVHMFEFEEYPLTYGITALLCIIMAIGVLEKHPNFSLMSNLTVTDMKEKKLNSLDIIRHVYEFSSRKFENSKI</sequence>
<evidence type="ECO:0000313" key="8">
    <source>
        <dbReference type="Proteomes" id="UP000095282"/>
    </source>
</evidence>
<accession>A0A1I7TL28</accession>
<dbReference type="InterPro" id="IPR045121">
    <property type="entry name" value="CoAse"/>
</dbReference>
<name>A0A1I7TL28_9PELO</name>
<evidence type="ECO:0000313" key="9">
    <source>
        <dbReference type="WBParaSite" id="Csp11.Scaffold628.g6974.t1"/>
    </source>
</evidence>
<keyword evidence="7" id="KW-1133">Transmembrane helix</keyword>
<keyword evidence="7" id="KW-0812">Transmembrane</keyword>
<keyword evidence="5" id="KW-0460">Magnesium</keyword>
<keyword evidence="7" id="KW-0472">Membrane</keyword>
<proteinExistence type="predicted"/>
<organism evidence="8 9">
    <name type="scientific">Caenorhabditis tropicalis</name>
    <dbReference type="NCBI Taxonomy" id="1561998"/>
    <lineage>
        <taxon>Eukaryota</taxon>
        <taxon>Metazoa</taxon>
        <taxon>Ecdysozoa</taxon>
        <taxon>Nematoda</taxon>
        <taxon>Chromadorea</taxon>
        <taxon>Rhabditida</taxon>
        <taxon>Rhabditina</taxon>
        <taxon>Rhabditomorpha</taxon>
        <taxon>Rhabditoidea</taxon>
        <taxon>Rhabditidae</taxon>
        <taxon>Peloderinae</taxon>
        <taxon>Caenorhabditis</taxon>
    </lineage>
</organism>
<dbReference type="AlphaFoldDB" id="A0A1I7TL28"/>